<dbReference type="Pfam" id="PF07727">
    <property type="entry name" value="RVT_2"/>
    <property type="match status" value="1"/>
</dbReference>
<evidence type="ECO:0000259" key="1">
    <source>
        <dbReference type="Pfam" id="PF07727"/>
    </source>
</evidence>
<organism evidence="2 3">
    <name type="scientific">Lithospermum erythrorhizon</name>
    <name type="common">Purple gromwell</name>
    <name type="synonym">Lithospermum officinale var. erythrorhizon</name>
    <dbReference type="NCBI Taxonomy" id="34254"/>
    <lineage>
        <taxon>Eukaryota</taxon>
        <taxon>Viridiplantae</taxon>
        <taxon>Streptophyta</taxon>
        <taxon>Embryophyta</taxon>
        <taxon>Tracheophyta</taxon>
        <taxon>Spermatophyta</taxon>
        <taxon>Magnoliopsida</taxon>
        <taxon>eudicotyledons</taxon>
        <taxon>Gunneridae</taxon>
        <taxon>Pentapetalae</taxon>
        <taxon>asterids</taxon>
        <taxon>lamiids</taxon>
        <taxon>Boraginales</taxon>
        <taxon>Boraginaceae</taxon>
        <taxon>Boraginoideae</taxon>
        <taxon>Lithospermeae</taxon>
        <taxon>Lithospermum</taxon>
    </lineage>
</organism>
<sequence length="136" mass="15551">MVMLAMAAAKGWNAFLHGFLEEDVYMTLPQDYILFLGSCIACDDILITGDLAEEINLVKRFPHATFTIKDLGIVKFFLGIEIVRTSKGMNQQKYIWDIISDVNMTKAKIGPSVPSQRRYVTSYEVVYWCCPHFMEI</sequence>
<evidence type="ECO:0000313" key="3">
    <source>
        <dbReference type="Proteomes" id="UP001454036"/>
    </source>
</evidence>
<dbReference type="Proteomes" id="UP001454036">
    <property type="component" value="Unassembled WGS sequence"/>
</dbReference>
<keyword evidence="3" id="KW-1185">Reference proteome</keyword>
<dbReference type="EMBL" id="BAABME010002615">
    <property type="protein sequence ID" value="GAA0155409.1"/>
    <property type="molecule type" value="Genomic_DNA"/>
</dbReference>
<dbReference type="AlphaFoldDB" id="A0AAV3PV91"/>
<name>A0AAV3PV91_LITER</name>
<dbReference type="InterPro" id="IPR013103">
    <property type="entry name" value="RVT_2"/>
</dbReference>
<protein>
    <recommendedName>
        <fullName evidence="1">Reverse transcriptase Ty1/copia-type domain-containing protein</fullName>
    </recommendedName>
</protein>
<accession>A0AAV3PV91</accession>
<feature type="domain" description="Reverse transcriptase Ty1/copia-type" evidence="1">
    <location>
        <begin position="41"/>
        <end position="108"/>
    </location>
</feature>
<comment type="caution">
    <text evidence="2">The sequence shown here is derived from an EMBL/GenBank/DDBJ whole genome shotgun (WGS) entry which is preliminary data.</text>
</comment>
<proteinExistence type="predicted"/>
<evidence type="ECO:0000313" key="2">
    <source>
        <dbReference type="EMBL" id="GAA0155409.1"/>
    </source>
</evidence>
<reference evidence="2 3" key="1">
    <citation type="submission" date="2024-01" db="EMBL/GenBank/DDBJ databases">
        <title>The complete chloroplast genome sequence of Lithospermum erythrorhizon: insights into the phylogenetic relationship among Boraginaceae species and the maternal lineages of purple gromwells.</title>
        <authorList>
            <person name="Okada T."/>
            <person name="Watanabe K."/>
        </authorList>
    </citation>
    <scope>NUCLEOTIDE SEQUENCE [LARGE SCALE GENOMIC DNA]</scope>
</reference>
<gene>
    <name evidence="2" type="ORF">LIER_13144</name>
</gene>